<dbReference type="GO" id="GO:0007165">
    <property type="term" value="P:signal transduction"/>
    <property type="evidence" value="ECO:0007669"/>
    <property type="project" value="InterPro"/>
</dbReference>
<dbReference type="InterPro" id="IPR050729">
    <property type="entry name" value="Rho-GAP"/>
</dbReference>
<evidence type="ECO:0000256" key="2">
    <source>
        <dbReference type="ARBA" id="ARBA00022723"/>
    </source>
</evidence>
<protein>
    <recommendedName>
        <fullName evidence="10">RhoGAP-domain-containing protein</fullName>
    </recommendedName>
</protein>
<dbReference type="CDD" id="cd09394">
    <property type="entry name" value="LIM1_Rga"/>
    <property type="match status" value="1"/>
</dbReference>
<feature type="compositionally biased region" description="Polar residues" evidence="5">
    <location>
        <begin position="679"/>
        <end position="689"/>
    </location>
</feature>
<dbReference type="GO" id="GO:0046872">
    <property type="term" value="F:metal ion binding"/>
    <property type="evidence" value="ECO:0007669"/>
    <property type="project" value="UniProtKB-KW"/>
</dbReference>
<feature type="region of interest" description="Disordered" evidence="5">
    <location>
        <begin position="135"/>
        <end position="748"/>
    </location>
</feature>
<evidence type="ECO:0000259" key="6">
    <source>
        <dbReference type="PROSITE" id="PS50023"/>
    </source>
</evidence>
<feature type="compositionally biased region" description="Basic and acidic residues" evidence="5">
    <location>
        <begin position="704"/>
        <end position="718"/>
    </location>
</feature>
<dbReference type="FunFam" id="1.10.555.10:FF:000043">
    <property type="entry name" value="Rho GTPase activator Rga"/>
    <property type="match status" value="1"/>
</dbReference>
<comment type="caution">
    <text evidence="8">The sequence shown here is derived from an EMBL/GenBank/DDBJ whole genome shotgun (WGS) entry which is preliminary data.</text>
</comment>
<feature type="compositionally biased region" description="Basic residues" evidence="5">
    <location>
        <begin position="694"/>
        <end position="703"/>
    </location>
</feature>
<dbReference type="SMART" id="SM00324">
    <property type="entry name" value="RhoGAP"/>
    <property type="match status" value="1"/>
</dbReference>
<dbReference type="GO" id="GO:0005938">
    <property type="term" value="C:cell cortex"/>
    <property type="evidence" value="ECO:0007669"/>
    <property type="project" value="UniProtKB-ARBA"/>
</dbReference>
<keyword evidence="1" id="KW-0343">GTPase activation</keyword>
<accession>A0AA39QQU2</accession>
<dbReference type="PROSITE" id="PS00478">
    <property type="entry name" value="LIM_DOMAIN_1"/>
    <property type="match status" value="1"/>
</dbReference>
<evidence type="ECO:0000259" key="7">
    <source>
        <dbReference type="PROSITE" id="PS50238"/>
    </source>
</evidence>
<dbReference type="SMART" id="SM00132">
    <property type="entry name" value="LIM"/>
    <property type="match status" value="2"/>
</dbReference>
<keyword evidence="2 4" id="KW-0479">Metal-binding</keyword>
<feature type="compositionally biased region" description="Low complexity" evidence="5">
    <location>
        <begin position="206"/>
        <end position="220"/>
    </location>
</feature>
<dbReference type="Pfam" id="PF00620">
    <property type="entry name" value="RhoGAP"/>
    <property type="match status" value="1"/>
</dbReference>
<feature type="compositionally biased region" description="Basic and acidic residues" evidence="5">
    <location>
        <begin position="642"/>
        <end position="651"/>
    </location>
</feature>
<evidence type="ECO:0000256" key="3">
    <source>
        <dbReference type="ARBA" id="ARBA00022833"/>
    </source>
</evidence>
<proteinExistence type="predicted"/>
<dbReference type="CDD" id="cd00159">
    <property type="entry name" value="RhoGAP"/>
    <property type="match status" value="1"/>
</dbReference>
<feature type="compositionally biased region" description="Low complexity" evidence="5">
    <location>
        <begin position="306"/>
        <end position="319"/>
    </location>
</feature>
<evidence type="ECO:0000256" key="4">
    <source>
        <dbReference type="PROSITE-ProRule" id="PRU00125"/>
    </source>
</evidence>
<dbReference type="Gene3D" id="2.10.110.10">
    <property type="entry name" value="Cysteine Rich Protein"/>
    <property type="match status" value="2"/>
</dbReference>
<feature type="compositionally biased region" description="Low complexity" evidence="5">
    <location>
        <begin position="557"/>
        <end position="575"/>
    </location>
</feature>
<name>A0AA39QQU2_9LECA</name>
<dbReference type="Gene3D" id="1.10.555.10">
    <property type="entry name" value="Rho GTPase activation protein"/>
    <property type="match status" value="1"/>
</dbReference>
<keyword evidence="3 4" id="KW-0862">Zinc</keyword>
<feature type="region of interest" description="Disordered" evidence="5">
    <location>
        <begin position="932"/>
        <end position="959"/>
    </location>
</feature>
<evidence type="ECO:0000313" key="8">
    <source>
        <dbReference type="EMBL" id="KAK0507445.1"/>
    </source>
</evidence>
<feature type="compositionally biased region" description="Polar residues" evidence="5">
    <location>
        <begin position="661"/>
        <end position="670"/>
    </location>
</feature>
<feature type="compositionally biased region" description="Basic residues" evidence="5">
    <location>
        <begin position="135"/>
        <end position="150"/>
    </location>
</feature>
<dbReference type="PANTHER" id="PTHR23176:SF128">
    <property type="entry name" value="RHO GTPASE-ACTIVATING PROTEIN RGD1"/>
    <property type="match status" value="1"/>
</dbReference>
<dbReference type="EMBL" id="JAFEKC020000023">
    <property type="protein sequence ID" value="KAK0507445.1"/>
    <property type="molecule type" value="Genomic_DNA"/>
</dbReference>
<dbReference type="PROSITE" id="PS50023">
    <property type="entry name" value="LIM_DOMAIN_2"/>
    <property type="match status" value="1"/>
</dbReference>
<evidence type="ECO:0008006" key="10">
    <source>
        <dbReference type="Google" id="ProtNLM"/>
    </source>
</evidence>
<dbReference type="PANTHER" id="PTHR23176">
    <property type="entry name" value="RHO/RAC/CDC GTPASE-ACTIVATING PROTEIN"/>
    <property type="match status" value="1"/>
</dbReference>
<gene>
    <name evidence="8" type="ORF">JMJ35_009968</name>
</gene>
<dbReference type="InterPro" id="IPR001781">
    <property type="entry name" value="Znf_LIM"/>
</dbReference>
<dbReference type="CDD" id="cd09395">
    <property type="entry name" value="LIM2_Rga"/>
    <property type="match status" value="1"/>
</dbReference>
<feature type="compositionally biased region" description="Polar residues" evidence="5">
    <location>
        <begin position="256"/>
        <end position="277"/>
    </location>
</feature>
<feature type="domain" description="Rho-GAP" evidence="7">
    <location>
        <begin position="1092"/>
        <end position="1295"/>
    </location>
</feature>
<dbReference type="GO" id="GO:0005096">
    <property type="term" value="F:GTPase activator activity"/>
    <property type="evidence" value="ECO:0007669"/>
    <property type="project" value="UniProtKB-KW"/>
</dbReference>
<dbReference type="SUPFAM" id="SSF48350">
    <property type="entry name" value="GTPase activation domain, GAP"/>
    <property type="match status" value="1"/>
</dbReference>
<evidence type="ECO:0000313" key="9">
    <source>
        <dbReference type="Proteomes" id="UP001166286"/>
    </source>
</evidence>
<feature type="compositionally biased region" description="Basic and acidic residues" evidence="5">
    <location>
        <begin position="400"/>
        <end position="414"/>
    </location>
</feature>
<dbReference type="InterPro" id="IPR000198">
    <property type="entry name" value="RhoGAP_dom"/>
</dbReference>
<keyword evidence="4" id="KW-0440">LIM domain</keyword>
<dbReference type="PROSITE" id="PS50238">
    <property type="entry name" value="RHOGAP"/>
    <property type="match status" value="1"/>
</dbReference>
<feature type="compositionally biased region" description="Polar residues" evidence="5">
    <location>
        <begin position="171"/>
        <end position="197"/>
    </location>
</feature>
<dbReference type="InterPro" id="IPR008936">
    <property type="entry name" value="Rho_GTPase_activation_prot"/>
</dbReference>
<organism evidence="8 9">
    <name type="scientific">Cladonia borealis</name>
    <dbReference type="NCBI Taxonomy" id="184061"/>
    <lineage>
        <taxon>Eukaryota</taxon>
        <taxon>Fungi</taxon>
        <taxon>Dikarya</taxon>
        <taxon>Ascomycota</taxon>
        <taxon>Pezizomycotina</taxon>
        <taxon>Lecanoromycetes</taxon>
        <taxon>OSLEUM clade</taxon>
        <taxon>Lecanoromycetidae</taxon>
        <taxon>Lecanorales</taxon>
        <taxon>Lecanorineae</taxon>
        <taxon>Cladoniaceae</taxon>
        <taxon>Cladonia</taxon>
    </lineage>
</organism>
<evidence type="ECO:0000256" key="1">
    <source>
        <dbReference type="ARBA" id="ARBA00022468"/>
    </source>
</evidence>
<feature type="compositionally biased region" description="Low complexity" evidence="5">
    <location>
        <begin position="470"/>
        <end position="481"/>
    </location>
</feature>
<dbReference type="Pfam" id="PF00412">
    <property type="entry name" value="LIM"/>
    <property type="match status" value="1"/>
</dbReference>
<feature type="compositionally biased region" description="Basic and acidic residues" evidence="5">
    <location>
        <begin position="235"/>
        <end position="254"/>
    </location>
</feature>
<feature type="compositionally biased region" description="Low complexity" evidence="5">
    <location>
        <begin position="1202"/>
        <end position="1211"/>
    </location>
</feature>
<feature type="compositionally biased region" description="Polar residues" evidence="5">
    <location>
        <begin position="496"/>
        <end position="515"/>
    </location>
</feature>
<feature type="region of interest" description="Disordered" evidence="5">
    <location>
        <begin position="1190"/>
        <end position="1211"/>
    </location>
</feature>
<feature type="domain" description="LIM zinc-binding" evidence="6">
    <location>
        <begin position="18"/>
        <end position="80"/>
    </location>
</feature>
<sequence>MESAGLPESPMEQDDIAYLCKGCGEILEEGKAFELAGNRWHIDCFRCNTCGTILDSDANLLLLGDGSLICNNCTYSCSVCNNKIEDLAILTGDQAFCANCFKCRNCKKKIENLKYARTSQGIFCMECHESLMQRRRKKSQKNSSTRHKHSQQPANNTMLLDKSLPSLPPNAVSQSAFSQATDSPPSETYSETPTELNHPTRKRPSTSRSRSETGGPSEGPRGSQKRPPNQRSRSSRSDKRDTSPAGLEDDRKENLTLPSSTYHNNRNSTHSQISEASANGEGFFIPMALDPNPAPGPSPLSRRDTNTQWDTTSSQQSDSKPNARDYFQAINAASRKAPIEQDKENAVDSPADSRHSSQPNSPHIAHQYQERGRQISSELTEQLRKKKENGSKSINAIANETREKPGNELRRRNGENQNGKFMLQEAPKKKRNSKSDPVGPSLDMILPAPTSNSAPVPASAEVKEQQVTVPSHESPSSSRSEATLSGSPEDSHGSRSHVSTDSPSTHSSPLTTQLKTLPERGDSLARGKQTIPRKEVDPGAASKLTNVSTKDDDFDKPASAPPTTTTQPQTNASSSRGVTRAHDSPATSKFTDTPPPPLRARERLALQDGSSSDSFISPRAPPNPPNTAVPKQKNESVSSMKSELHRNESSRNGEVPVSPKITRTNHTADSSMDDDISRAGSNDGQQDQGSFLRRVSHSVRHARSMSDRGSRMSKEQKWPKSPLIPSGSHSPAFGYEVSSPMASSPENKEEVLFFKNELRRERQKGMERDQRLAELEAALEAKTSIKQMNTELREKRSTMVVLDTQKEIVVRELEVLTEHIAAAKKSGEPLDLGKLSNAVLREFAESLQKLKDSFAPQIEDLTQRRNDIIDETANLTQLKDKSFQEFEQLSLKNAQLADLNNQLVHQIQELYKANAAPSLETVKPPPNGLGIYTPQHHKERSNVSVESREPRPSLADSNMTGSTVVQEHEADPATYLTAPQVVNIRKAQPKKFNWKKGGHNVAKGVTKGLKAAFNERDRGQREGQYTEGMSYNQMQQQEYPTSSLPRSLSQDPRQGFGGFFGKEKGKPQQWKNSPNGSMPAVNAYGGPALFGSELEQRAEYERVNIPGIVMRCIQEVDARGMDIEGIYRKSGGNSQIEAIKEGFERNNDYDISDPDLDINAVTSTLKQYFRKLPTPLITYEVYDKLLEAAPNPSQDIDPSHPAHPANPNNHSYRVSSMRHAINELPSHHRDTLEVLVFHLARVVELQAENLMTSANVAVVFAPTVMRPESLAREMQDTQAKNAAVQFMIENCQGVFFREDRREE</sequence>
<dbReference type="FunFam" id="2.10.110.10:FF:000044">
    <property type="entry name" value="Rho GTPase activator Rga"/>
    <property type="match status" value="1"/>
</dbReference>
<feature type="compositionally biased region" description="Basic and acidic residues" evidence="5">
    <location>
        <begin position="337"/>
        <end position="355"/>
    </location>
</feature>
<reference evidence="8" key="1">
    <citation type="submission" date="2023-03" db="EMBL/GenBank/DDBJ databases">
        <title>Complete genome of Cladonia borealis.</title>
        <authorList>
            <person name="Park H."/>
        </authorList>
    </citation>
    <scope>NUCLEOTIDE SEQUENCE</scope>
    <source>
        <strain evidence="8">ANT050790</strain>
    </source>
</reference>
<keyword evidence="9" id="KW-1185">Reference proteome</keyword>
<evidence type="ECO:0000256" key="5">
    <source>
        <dbReference type="SAM" id="MobiDB-lite"/>
    </source>
</evidence>
<dbReference type="Proteomes" id="UP001166286">
    <property type="component" value="Unassembled WGS sequence"/>
</dbReference>